<sequence>MGEPRAGTGGRWLRFTAAGVVLLALAGYLVVQYVSTGGGAPRCVVRGGEGREPYELEPEMARNAATIAAVARARSLPDRAVTIGLATAMQESSLRNIDYGDRDSLGLFQQRPSMGWGAPDEIMDPVYSAGKFYEGLVEVPDYTELPLTVAAQEVQRSGFPDAYAKHEPTAALLTEALTGQAAASLSCTGIAMTRAGDAGEVRRKLAREFGADALAPADVGGGRSVPAERVVLPVGQDERRGWELAHWAVANASELGIAEVAYADREWDVAASGDGWRAAEGAGRAEVRITLAPKDTAAAG</sequence>
<evidence type="ECO:0000313" key="4">
    <source>
        <dbReference type="Proteomes" id="UP000632289"/>
    </source>
</evidence>
<evidence type="ECO:0000256" key="1">
    <source>
        <dbReference type="SAM" id="Phobius"/>
    </source>
</evidence>
<gene>
    <name evidence="3" type="ORF">IF129_19025</name>
</gene>
<organism evidence="3 4">
    <name type="scientific">Streptomyces chumphonensis</name>
    <dbReference type="NCBI Taxonomy" id="1214925"/>
    <lineage>
        <taxon>Bacteria</taxon>
        <taxon>Bacillati</taxon>
        <taxon>Actinomycetota</taxon>
        <taxon>Actinomycetes</taxon>
        <taxon>Kitasatosporales</taxon>
        <taxon>Streptomycetaceae</taxon>
        <taxon>Streptomyces</taxon>
    </lineage>
</organism>
<feature type="domain" description="ARB-07466-like C-terminal" evidence="2">
    <location>
        <begin position="234"/>
        <end position="285"/>
    </location>
</feature>
<dbReference type="RefSeq" id="WP_191210928.1">
    <property type="nucleotide sequence ID" value="NZ_BAABKL010000033.1"/>
</dbReference>
<dbReference type="Proteomes" id="UP000632289">
    <property type="component" value="Unassembled WGS sequence"/>
</dbReference>
<reference evidence="3" key="1">
    <citation type="submission" date="2020-09" db="EMBL/GenBank/DDBJ databases">
        <title>Secondary metabolite and genome analysis of marine Streptomyces chumphonensis KK1-2T.</title>
        <authorList>
            <person name="Phongsopitanun W."/>
            <person name="Kanchanasin P."/>
            <person name="Pittayakhajonwut P."/>
            <person name="Suwanborirux K."/>
            <person name="Tanasupawat S."/>
        </authorList>
    </citation>
    <scope>NUCLEOTIDE SEQUENCE</scope>
    <source>
        <strain evidence="3">KK1-2</strain>
    </source>
</reference>
<dbReference type="InterPro" id="IPR058593">
    <property type="entry name" value="ARB_07466-like_C"/>
</dbReference>
<name>A0A927F3E2_9ACTN</name>
<keyword evidence="1" id="KW-0472">Membrane</keyword>
<dbReference type="AlphaFoldDB" id="A0A927F3E2"/>
<feature type="transmembrane region" description="Helical" evidence="1">
    <location>
        <begin position="12"/>
        <end position="34"/>
    </location>
</feature>
<dbReference type="EMBL" id="JACXYU010000010">
    <property type="protein sequence ID" value="MBD3933637.1"/>
    <property type="molecule type" value="Genomic_DNA"/>
</dbReference>
<comment type="caution">
    <text evidence="3">The sequence shown here is derived from an EMBL/GenBank/DDBJ whole genome shotgun (WGS) entry which is preliminary data.</text>
</comment>
<evidence type="ECO:0000313" key="3">
    <source>
        <dbReference type="EMBL" id="MBD3933637.1"/>
    </source>
</evidence>
<keyword evidence="1" id="KW-1133">Transmembrane helix</keyword>
<protein>
    <recommendedName>
        <fullName evidence="2">ARB-07466-like C-terminal domain-containing protein</fullName>
    </recommendedName>
</protein>
<proteinExistence type="predicted"/>
<keyword evidence="4" id="KW-1185">Reference proteome</keyword>
<evidence type="ECO:0000259" key="2">
    <source>
        <dbReference type="Pfam" id="PF26571"/>
    </source>
</evidence>
<keyword evidence="1" id="KW-0812">Transmembrane</keyword>
<dbReference type="Pfam" id="PF26571">
    <property type="entry name" value="VldE"/>
    <property type="match status" value="1"/>
</dbReference>
<accession>A0A927F3E2</accession>